<feature type="transmembrane region" description="Helical" evidence="10">
    <location>
        <begin position="522"/>
        <end position="546"/>
    </location>
</feature>
<dbReference type="FunFam" id="3.30.200.20:FF:000450">
    <property type="entry name" value="Putative LRR receptor-like serine/threonine-protein kinase"/>
    <property type="match status" value="1"/>
</dbReference>
<feature type="signal peptide" evidence="11">
    <location>
        <begin position="1"/>
        <end position="27"/>
    </location>
</feature>
<dbReference type="InterPro" id="IPR032675">
    <property type="entry name" value="LRR_dom_sf"/>
</dbReference>
<evidence type="ECO:0000256" key="1">
    <source>
        <dbReference type="ARBA" id="ARBA00004370"/>
    </source>
</evidence>
<name>A0AAV0PZL1_9ROSI</name>
<evidence type="ECO:0000256" key="2">
    <source>
        <dbReference type="ARBA" id="ARBA00022614"/>
    </source>
</evidence>
<accession>A0AAV0PZL1</accession>
<dbReference type="FunFam" id="1.10.510.10:FF:000725">
    <property type="entry name" value="Putative LRR receptor-like serine/threonine-protein kinase"/>
    <property type="match status" value="1"/>
</dbReference>
<dbReference type="SUPFAM" id="SSF56112">
    <property type="entry name" value="Protein kinase-like (PK-like)"/>
    <property type="match status" value="1"/>
</dbReference>
<dbReference type="PANTHER" id="PTHR48056:SF13">
    <property type="entry name" value="PROTEIN KINASE DOMAIN-CONTAINING PROTEIN"/>
    <property type="match status" value="1"/>
</dbReference>
<keyword evidence="5" id="KW-0547">Nucleotide-binding</keyword>
<dbReference type="Gene3D" id="3.80.10.10">
    <property type="entry name" value="Ribonuclease Inhibitor"/>
    <property type="match status" value="2"/>
</dbReference>
<dbReference type="Pfam" id="PF13855">
    <property type="entry name" value="LRR_8"/>
    <property type="match status" value="1"/>
</dbReference>
<reference evidence="13" key="1">
    <citation type="submission" date="2022-08" db="EMBL/GenBank/DDBJ databases">
        <authorList>
            <person name="Gutierrez-Valencia J."/>
        </authorList>
    </citation>
    <scope>NUCLEOTIDE SEQUENCE</scope>
</reference>
<dbReference type="Proteomes" id="UP001154282">
    <property type="component" value="Unassembled WGS sequence"/>
</dbReference>
<keyword evidence="6" id="KW-0067">ATP-binding</keyword>
<dbReference type="FunFam" id="3.80.10.10:FF:000711">
    <property type="entry name" value="Probable LRR receptor-like serine/threonine-protein kinase At1g12460"/>
    <property type="match status" value="1"/>
</dbReference>
<evidence type="ECO:0000256" key="8">
    <source>
        <dbReference type="ARBA" id="ARBA00023136"/>
    </source>
</evidence>
<dbReference type="InterPro" id="IPR001611">
    <property type="entry name" value="Leu-rich_rpt"/>
</dbReference>
<evidence type="ECO:0000313" key="14">
    <source>
        <dbReference type="Proteomes" id="UP001154282"/>
    </source>
</evidence>
<feature type="domain" description="Protein kinase" evidence="12">
    <location>
        <begin position="601"/>
        <end position="883"/>
    </location>
</feature>
<dbReference type="GO" id="GO:0016020">
    <property type="term" value="C:membrane"/>
    <property type="evidence" value="ECO:0007669"/>
    <property type="project" value="UniProtKB-SubCell"/>
</dbReference>
<keyword evidence="14" id="KW-1185">Reference proteome</keyword>
<dbReference type="PROSITE" id="PS50011">
    <property type="entry name" value="PROTEIN_KINASE_DOM"/>
    <property type="match status" value="1"/>
</dbReference>
<keyword evidence="3 10" id="KW-0812">Transmembrane</keyword>
<dbReference type="Pfam" id="PF00560">
    <property type="entry name" value="LRR_1"/>
    <property type="match status" value="5"/>
</dbReference>
<dbReference type="Gene3D" id="1.10.510.10">
    <property type="entry name" value="Transferase(Phosphotransferase) domain 1"/>
    <property type="match status" value="1"/>
</dbReference>
<gene>
    <name evidence="13" type="ORF">LITE_LOCUS40889</name>
</gene>
<proteinExistence type="predicted"/>
<dbReference type="GO" id="GO:0005524">
    <property type="term" value="F:ATP binding"/>
    <property type="evidence" value="ECO:0007669"/>
    <property type="project" value="UniProtKB-KW"/>
</dbReference>
<dbReference type="SUPFAM" id="SSF52058">
    <property type="entry name" value="L domain-like"/>
    <property type="match status" value="2"/>
</dbReference>
<evidence type="ECO:0000256" key="10">
    <source>
        <dbReference type="SAM" id="Phobius"/>
    </source>
</evidence>
<evidence type="ECO:0000256" key="5">
    <source>
        <dbReference type="ARBA" id="ARBA00022741"/>
    </source>
</evidence>
<keyword evidence="9" id="KW-0325">Glycoprotein</keyword>
<evidence type="ECO:0000256" key="9">
    <source>
        <dbReference type="ARBA" id="ARBA00023180"/>
    </source>
</evidence>
<evidence type="ECO:0000256" key="6">
    <source>
        <dbReference type="ARBA" id="ARBA00022840"/>
    </source>
</evidence>
<dbReference type="GO" id="GO:0004672">
    <property type="term" value="F:protein kinase activity"/>
    <property type="evidence" value="ECO:0007669"/>
    <property type="project" value="InterPro"/>
</dbReference>
<dbReference type="InterPro" id="IPR003591">
    <property type="entry name" value="Leu-rich_rpt_typical-subtyp"/>
</dbReference>
<sequence length="890" mass="97223">MRRRFCQFCLPHALLLLTACLLGFTALETVSQSVTTEKDILLQFRGNITNDPYSSLATWVPSGNPCEFSGVFCNSVGLVERIVLWNTSLSGVLSPGLSGLRSLRILTLYGNQFTGSIPQEYSELSTLWKINLSSNALSGSIPEFIGDLPNIRFLDLSRNQFFGQIPSALFKFCFRTKFVSFAHNTLSGLIPLSIVNCVNLEGFDFSFNNLSGEMPPRICDIPLLQYMSVRSNVLTGIVQEEIETCQRLSFLDLGSNGFTGLAPFGVIGLQNMTYFNVSQNGFRGEIPKFQTCSESLEILDASGNGFDGEIPPNVANCRNLLLFDVGFNRLSGGIPVQITQLTKLLVFNLGNNSIAGTIPTGFGSIELLLVLDLHNLNLVGQIPQDISNCKFLRDLDVSGNSLDGQIPDTLSNITSLEVLDLHGNHFNGSIPSSFGNFSMLKLLDLSKNDLSGSIPPSLGNLSNLTRLNLSSNTLSGQIPSAPTLQAFGPSPFLNNSDLCGPPLQNPCTGTATPPAARRKSKVLSTSVIVAIIAASLILLGVCMVSIMNIRARGRDEVVVVESTPPGSSSTDSHVKIGKLVLYSKSLPAKYEDWWKATRTIFDKEFLLGRGSLGPVYRRNFTAGVAIAVKKLQYLGRIKTLDEFEHEIGPLANLRHPNLVSFQGYYWSSSMRLMFTEFYPNGSLDHNLHGSPEFPSTSTAAVGNAELHYWSRRFQIALGAARALSYLHHDCKPPILHFSIKATNILLDESYEAKLSDYGLGKLLPILDPDGSTSHSAAGYMAPELVQSLRVNEKVDVYSFGVILLELVTGKTPVLSLSNQVMGLRDYVQRVLENGPASDCFDRNLRDFPENEVIQVMKLGLICTSEAPSRRPSMVEVVQVLESIRNGGESS</sequence>
<evidence type="ECO:0000256" key="3">
    <source>
        <dbReference type="ARBA" id="ARBA00022692"/>
    </source>
</evidence>
<dbReference type="InterPro" id="IPR013210">
    <property type="entry name" value="LRR_N_plant-typ"/>
</dbReference>
<comment type="subcellular location">
    <subcellularLocation>
        <location evidence="1">Membrane</location>
    </subcellularLocation>
</comment>
<keyword evidence="7 10" id="KW-1133">Transmembrane helix</keyword>
<dbReference type="PANTHER" id="PTHR48056">
    <property type="entry name" value="LRR RECEPTOR-LIKE SERINE/THREONINE-PROTEIN KINASE-RELATED"/>
    <property type="match status" value="1"/>
</dbReference>
<dbReference type="PROSITE" id="PS51257">
    <property type="entry name" value="PROKAR_LIPOPROTEIN"/>
    <property type="match status" value="1"/>
</dbReference>
<dbReference type="InterPro" id="IPR011009">
    <property type="entry name" value="Kinase-like_dom_sf"/>
</dbReference>
<comment type="caution">
    <text evidence="13">The sequence shown here is derived from an EMBL/GenBank/DDBJ whole genome shotgun (WGS) entry which is preliminary data.</text>
</comment>
<dbReference type="GO" id="GO:0033612">
    <property type="term" value="F:receptor serine/threonine kinase binding"/>
    <property type="evidence" value="ECO:0007669"/>
    <property type="project" value="TreeGrafter"/>
</dbReference>
<dbReference type="AlphaFoldDB" id="A0AAV0PZL1"/>
<evidence type="ECO:0000256" key="4">
    <source>
        <dbReference type="ARBA" id="ARBA00022737"/>
    </source>
</evidence>
<dbReference type="InterPro" id="IPR050647">
    <property type="entry name" value="Plant_LRR-RLKs"/>
</dbReference>
<keyword evidence="4" id="KW-0677">Repeat</keyword>
<keyword evidence="8 10" id="KW-0472">Membrane</keyword>
<dbReference type="Gene3D" id="3.30.200.20">
    <property type="entry name" value="Phosphorylase Kinase, domain 1"/>
    <property type="match status" value="1"/>
</dbReference>
<evidence type="ECO:0000259" key="12">
    <source>
        <dbReference type="PROSITE" id="PS50011"/>
    </source>
</evidence>
<dbReference type="FunFam" id="3.80.10.10:FF:000317">
    <property type="entry name" value="Inactive leucine-rich repeat receptor-like protein kinase"/>
    <property type="match status" value="1"/>
</dbReference>
<organism evidence="13 14">
    <name type="scientific">Linum tenue</name>
    <dbReference type="NCBI Taxonomy" id="586396"/>
    <lineage>
        <taxon>Eukaryota</taxon>
        <taxon>Viridiplantae</taxon>
        <taxon>Streptophyta</taxon>
        <taxon>Embryophyta</taxon>
        <taxon>Tracheophyta</taxon>
        <taxon>Spermatophyta</taxon>
        <taxon>Magnoliopsida</taxon>
        <taxon>eudicotyledons</taxon>
        <taxon>Gunneridae</taxon>
        <taxon>Pentapetalae</taxon>
        <taxon>rosids</taxon>
        <taxon>fabids</taxon>
        <taxon>Malpighiales</taxon>
        <taxon>Linaceae</taxon>
        <taxon>Linum</taxon>
    </lineage>
</organism>
<feature type="chain" id="PRO_5043437933" description="Protein kinase domain-containing protein" evidence="11">
    <location>
        <begin position="28"/>
        <end position="890"/>
    </location>
</feature>
<keyword evidence="2" id="KW-0433">Leucine-rich repeat</keyword>
<keyword evidence="11" id="KW-0732">Signal</keyword>
<evidence type="ECO:0000256" key="7">
    <source>
        <dbReference type="ARBA" id="ARBA00022989"/>
    </source>
</evidence>
<dbReference type="Pfam" id="PF00069">
    <property type="entry name" value="Pkinase"/>
    <property type="match status" value="1"/>
</dbReference>
<dbReference type="Pfam" id="PF08263">
    <property type="entry name" value="LRRNT_2"/>
    <property type="match status" value="1"/>
</dbReference>
<dbReference type="SMART" id="SM00369">
    <property type="entry name" value="LRR_TYP"/>
    <property type="match status" value="5"/>
</dbReference>
<protein>
    <recommendedName>
        <fullName evidence="12">Protein kinase domain-containing protein</fullName>
    </recommendedName>
</protein>
<evidence type="ECO:0000256" key="11">
    <source>
        <dbReference type="SAM" id="SignalP"/>
    </source>
</evidence>
<evidence type="ECO:0000313" key="13">
    <source>
        <dbReference type="EMBL" id="CAI0476694.1"/>
    </source>
</evidence>
<dbReference type="EMBL" id="CAMGYJ010000009">
    <property type="protein sequence ID" value="CAI0476694.1"/>
    <property type="molecule type" value="Genomic_DNA"/>
</dbReference>
<dbReference type="InterPro" id="IPR000719">
    <property type="entry name" value="Prot_kinase_dom"/>
</dbReference>